<feature type="region of interest" description="Disordered" evidence="7">
    <location>
        <begin position="305"/>
        <end position="330"/>
    </location>
</feature>
<feature type="repeat" description="Solcar" evidence="6">
    <location>
        <begin position="718"/>
        <end position="870"/>
    </location>
</feature>
<evidence type="ECO:0000313" key="8">
    <source>
        <dbReference type="EMBL" id="EFJ51829.1"/>
    </source>
</evidence>
<dbReference type="EMBL" id="GL378326">
    <property type="protein sequence ID" value="EFJ51829.1"/>
    <property type="molecule type" value="Genomic_DNA"/>
</dbReference>
<dbReference type="SUPFAM" id="SSF103506">
    <property type="entry name" value="Mitochondrial carrier"/>
    <property type="match status" value="1"/>
</dbReference>
<evidence type="ECO:0000256" key="7">
    <source>
        <dbReference type="SAM" id="MobiDB-lite"/>
    </source>
</evidence>
<dbReference type="FunCoup" id="D8TL86">
    <property type="interactions" value="11"/>
</dbReference>
<evidence type="ECO:0000256" key="2">
    <source>
        <dbReference type="ARBA" id="ARBA00022448"/>
    </source>
</evidence>
<evidence type="ECO:0000256" key="3">
    <source>
        <dbReference type="ARBA" id="ARBA00022692"/>
    </source>
</evidence>
<dbReference type="AlphaFoldDB" id="D8TL86"/>
<keyword evidence="3 6" id="KW-0812">Transmembrane</keyword>
<feature type="repeat" description="Solcar" evidence="6">
    <location>
        <begin position="488"/>
        <end position="571"/>
    </location>
</feature>
<dbReference type="InterPro" id="IPR018108">
    <property type="entry name" value="MCP_transmembrane"/>
</dbReference>
<dbReference type="GeneID" id="9620202"/>
<dbReference type="PRINTS" id="PR00926">
    <property type="entry name" value="MITOCARRIER"/>
</dbReference>
<feature type="compositionally biased region" description="Basic and acidic residues" evidence="7">
    <location>
        <begin position="427"/>
        <end position="440"/>
    </location>
</feature>
<keyword evidence="4" id="KW-0677">Repeat</keyword>
<dbReference type="RefSeq" id="XP_002947239.1">
    <property type="nucleotide sequence ID" value="XM_002947193.1"/>
</dbReference>
<dbReference type="KEGG" id="vcn:VOLCADRAFT_103320"/>
<gene>
    <name evidence="8" type="ORF">VOLCADRAFT_103320</name>
</gene>
<dbReference type="InParanoid" id="D8TL86"/>
<name>D8TL86_VOLCA</name>
<organism evidence="9">
    <name type="scientific">Volvox carteri f. nagariensis</name>
    <dbReference type="NCBI Taxonomy" id="3068"/>
    <lineage>
        <taxon>Eukaryota</taxon>
        <taxon>Viridiplantae</taxon>
        <taxon>Chlorophyta</taxon>
        <taxon>core chlorophytes</taxon>
        <taxon>Chlorophyceae</taxon>
        <taxon>CS clade</taxon>
        <taxon>Chlamydomonadales</taxon>
        <taxon>Volvocaceae</taxon>
        <taxon>Volvox</taxon>
    </lineage>
</organism>
<dbReference type="InterPro" id="IPR023395">
    <property type="entry name" value="MCP_dom_sf"/>
</dbReference>
<protein>
    <recommendedName>
        <fullName evidence="10">Mitochondrial substrate carrier</fullName>
    </recommendedName>
</protein>
<evidence type="ECO:0000256" key="4">
    <source>
        <dbReference type="ARBA" id="ARBA00022737"/>
    </source>
</evidence>
<dbReference type="eggNOG" id="KOG0752">
    <property type="taxonomic scope" value="Eukaryota"/>
</dbReference>
<dbReference type="InterPro" id="IPR002067">
    <property type="entry name" value="MCP"/>
</dbReference>
<evidence type="ECO:0000256" key="1">
    <source>
        <dbReference type="ARBA" id="ARBA00004141"/>
    </source>
</evidence>
<evidence type="ECO:0000256" key="6">
    <source>
        <dbReference type="PROSITE-ProRule" id="PRU00282"/>
    </source>
</evidence>
<evidence type="ECO:0008006" key="10">
    <source>
        <dbReference type="Google" id="ProtNLM"/>
    </source>
</evidence>
<dbReference type="GO" id="GO:0016020">
    <property type="term" value="C:membrane"/>
    <property type="evidence" value="ECO:0007669"/>
    <property type="project" value="UniProtKB-SubCell"/>
</dbReference>
<dbReference type="Proteomes" id="UP000001058">
    <property type="component" value="Unassembled WGS sequence"/>
</dbReference>
<dbReference type="Gene3D" id="1.50.40.10">
    <property type="entry name" value="Mitochondrial carrier domain"/>
    <property type="match status" value="2"/>
</dbReference>
<evidence type="ECO:0000256" key="5">
    <source>
        <dbReference type="ARBA" id="ARBA00023136"/>
    </source>
</evidence>
<reference evidence="8 9" key="1">
    <citation type="journal article" date="2010" name="Science">
        <title>Genomic analysis of organismal complexity in the multicellular green alga Volvox carteri.</title>
        <authorList>
            <person name="Prochnik S.E."/>
            <person name="Umen J."/>
            <person name="Nedelcu A.M."/>
            <person name="Hallmann A."/>
            <person name="Miller S.M."/>
            <person name="Nishii I."/>
            <person name="Ferris P."/>
            <person name="Kuo A."/>
            <person name="Mitros T."/>
            <person name="Fritz-Laylin L.K."/>
            <person name="Hellsten U."/>
            <person name="Chapman J."/>
            <person name="Simakov O."/>
            <person name="Rensing S.A."/>
            <person name="Terry A."/>
            <person name="Pangilinan J."/>
            <person name="Kapitonov V."/>
            <person name="Jurka J."/>
            <person name="Salamov A."/>
            <person name="Shapiro H."/>
            <person name="Schmutz J."/>
            <person name="Grimwood J."/>
            <person name="Lindquist E."/>
            <person name="Lucas S."/>
            <person name="Grigoriev I.V."/>
            <person name="Schmitt R."/>
            <person name="Kirk D."/>
            <person name="Rokhsar D.S."/>
        </authorList>
    </citation>
    <scope>NUCLEOTIDE SEQUENCE [LARGE SCALE GENOMIC DNA]</scope>
    <source>
        <strain evidence="9">f. Nagariensis / Eve</strain>
    </source>
</reference>
<dbReference type="STRING" id="3068.D8TL86"/>
<evidence type="ECO:0000313" key="9">
    <source>
        <dbReference type="Proteomes" id="UP000001058"/>
    </source>
</evidence>
<feature type="repeat" description="Solcar" evidence="6">
    <location>
        <begin position="579"/>
        <end position="681"/>
    </location>
</feature>
<dbReference type="OrthoDB" id="270584at2759"/>
<feature type="region of interest" description="Disordered" evidence="7">
    <location>
        <begin position="421"/>
        <end position="480"/>
    </location>
</feature>
<dbReference type="GO" id="GO:0055085">
    <property type="term" value="P:transmembrane transport"/>
    <property type="evidence" value="ECO:0007669"/>
    <property type="project" value="InterPro"/>
</dbReference>
<keyword evidence="5 6" id="KW-0472">Membrane</keyword>
<accession>D8TL86</accession>
<comment type="subcellular location">
    <subcellularLocation>
        <location evidence="1">Membrane</location>
        <topology evidence="1">Multi-pass membrane protein</topology>
    </subcellularLocation>
</comment>
<sequence length="874" mass="92252">MASKTSRFVVHSPCPCFEPFIDADVSALRDTCVVKPRMSFTSESMAWRLDPPQQASSTWQQNYILVNASWPTSHLTDRPRPRKWKLWNTSWVGRRPVERACRWVQFPDGVSDSGMLESSDNASVASQPTGPQIRGPLLYDVVERPLEQGTPIPATSGQGSNVRCTGSGLQRQALLQLLGPSTSMCHITGRSLVTHAVGLAAMRLPSWQQSADHASVAYLAQAAMSHPWPASKRCDSNDGAVGPLNMAEASSAAATKRSSSSMKELHAACLASVAAALVHLPRVTTQVWGEHGLALPCGSFQSWKPTAPSNAGSGEAPPLQPSQLQQQHKYQTYVTRPTAAGPANQADADTPFMPSISRRNVCQEGPSLSPASLTFAAGPGGAAAGAYPASTSTEASMGLLYTVDRKDSCYSSSAFSCRCSSNPAIGTHDRDTGGDADRRGSPAPPQMAAEAMSAQPGRQTAGRDDAEAQEEGAAEQQAERPKVFGNPIRYCKLLFAGAMSAVVSRTCVAPLERVKMDLLLKNGTGDAFTTAAQVLRTEGIAGFWKGNALNVLRTAPFKAVNFFSFDMYRAAFLALSGREENFERFLAGACAGVTATLVCFPLDVVRTRLMASVAGPRYGSGPFSTLAGILRNEGAAALYSDAGRRGTFNGLIANWGCLPAVIGMAPAGAVFYGVYDLLKHRHLESLSAAGGGSVANPAAAANTAVGASMATAQQQPTLDPLYTLLYGAMAGAASELIVYPLEVIRRKMQLQSMALANMRQVGGMHPHHHHHHHFGATGGASGASGGRLAAAAHHHHHKLPYNLGAQKMIATLSAAAVAKSPGLARVLAAVMAILSTDGPRGFYSGLLPNMLQVLPSAALSYYTYDTLKTVLGAQ</sequence>
<dbReference type="PROSITE" id="PS50920">
    <property type="entry name" value="SOLCAR"/>
    <property type="match status" value="3"/>
</dbReference>
<dbReference type="PANTHER" id="PTHR24089">
    <property type="entry name" value="SOLUTE CARRIER FAMILY 25"/>
    <property type="match status" value="1"/>
</dbReference>
<keyword evidence="9" id="KW-1185">Reference proteome</keyword>
<proteinExistence type="predicted"/>
<dbReference type="Pfam" id="PF00153">
    <property type="entry name" value="Mito_carr"/>
    <property type="match status" value="4"/>
</dbReference>
<keyword evidence="2" id="KW-0813">Transport</keyword>